<feature type="domain" description="DUF4123" evidence="1">
    <location>
        <begin position="23"/>
        <end position="135"/>
    </location>
</feature>
<reference evidence="2 3" key="1">
    <citation type="submission" date="2018-03" db="EMBL/GenBank/DDBJ databases">
        <title>Diversity of phytobeneficial traits revealed by whole-genome analysis of worldwide-isolated phenazine-producing Pseudomonas spp.</title>
        <authorList>
            <person name="Biessy A."/>
            <person name="Novinscak A."/>
            <person name="Blom J."/>
            <person name="Leger G."/>
            <person name="Thomashow L.S."/>
            <person name="Cazorla F.M."/>
            <person name="Josic D."/>
            <person name="Filion M."/>
        </authorList>
    </citation>
    <scope>NUCLEOTIDE SEQUENCE [LARGE SCALE GENOMIC DNA]</scope>
    <source>
        <strain evidence="2 3">B25</strain>
    </source>
</reference>
<dbReference type="AlphaFoldDB" id="A0A3G7TRD3"/>
<protein>
    <recommendedName>
        <fullName evidence="1">DUF4123 domain-containing protein</fullName>
    </recommendedName>
</protein>
<sequence>MSDLQQGQLDWVNAAAKGLSLTAIVEQALLSAPQRNALGQLEGARWPLMYQAELAQLRNDGPLLLDMTGQPFERLVAIHELFGSNLAGWLSSTLPANRLATHLGDALVCQDANDAVLLIRSYSAEVLPLLHQQVGQPWHQWLFGPLDTWWVKAEKDWQRLAGPAHSEVPEYHPIRLDEPMMHSLQHDAHAEQLLVQTENVAPEAFASDCHGERLQQVQDLLQIARAQGLDRQEDQSTFVLHSLITRNPLHQRPEWAGILRQVTDDRDTLENALAAQEGA</sequence>
<name>A0A3G7TRD3_9PSED</name>
<proteinExistence type="predicted"/>
<organism evidence="2 3">
    <name type="scientific">Pseudomonas chlororaphis</name>
    <dbReference type="NCBI Taxonomy" id="587753"/>
    <lineage>
        <taxon>Bacteria</taxon>
        <taxon>Pseudomonadati</taxon>
        <taxon>Pseudomonadota</taxon>
        <taxon>Gammaproteobacteria</taxon>
        <taxon>Pseudomonadales</taxon>
        <taxon>Pseudomonadaceae</taxon>
        <taxon>Pseudomonas</taxon>
    </lineage>
</organism>
<dbReference type="RefSeq" id="WP_124320822.1">
    <property type="nucleotide sequence ID" value="NZ_CP027753.1"/>
</dbReference>
<evidence type="ECO:0000313" key="2">
    <source>
        <dbReference type="EMBL" id="AZE48982.1"/>
    </source>
</evidence>
<dbReference type="EMBL" id="CP027753">
    <property type="protein sequence ID" value="AZE48982.1"/>
    <property type="molecule type" value="Genomic_DNA"/>
</dbReference>
<gene>
    <name evidence="2" type="ORF">C4K04_3310</name>
</gene>
<evidence type="ECO:0000259" key="1">
    <source>
        <dbReference type="Pfam" id="PF13503"/>
    </source>
</evidence>
<dbReference type="InterPro" id="IPR025391">
    <property type="entry name" value="DUF4123"/>
</dbReference>
<accession>A0A3G7TRD3</accession>
<dbReference type="Pfam" id="PF13503">
    <property type="entry name" value="DUF4123"/>
    <property type="match status" value="1"/>
</dbReference>
<dbReference type="Proteomes" id="UP000268048">
    <property type="component" value="Chromosome"/>
</dbReference>
<evidence type="ECO:0000313" key="3">
    <source>
        <dbReference type="Proteomes" id="UP000268048"/>
    </source>
</evidence>